<evidence type="ECO:0000256" key="1">
    <source>
        <dbReference type="SAM" id="MobiDB-lite"/>
    </source>
</evidence>
<accession>A0A6A6QH95</accession>
<gene>
    <name evidence="2" type="ORF">BU16DRAFT_594366</name>
</gene>
<feature type="compositionally biased region" description="Polar residues" evidence="1">
    <location>
        <begin position="1"/>
        <end position="16"/>
    </location>
</feature>
<dbReference type="AlphaFoldDB" id="A0A6A6QH95"/>
<feature type="region of interest" description="Disordered" evidence="1">
    <location>
        <begin position="1"/>
        <end position="40"/>
    </location>
</feature>
<name>A0A6A6QH95_9PEZI</name>
<proteinExistence type="predicted"/>
<feature type="region of interest" description="Disordered" evidence="1">
    <location>
        <begin position="58"/>
        <end position="77"/>
    </location>
</feature>
<dbReference type="Proteomes" id="UP000799750">
    <property type="component" value="Unassembled WGS sequence"/>
</dbReference>
<dbReference type="OrthoDB" id="3797007at2759"/>
<protein>
    <submittedName>
        <fullName evidence="2">Uncharacterized protein</fullName>
    </submittedName>
</protein>
<dbReference type="EMBL" id="MU004195">
    <property type="protein sequence ID" value="KAF2491434.1"/>
    <property type="molecule type" value="Genomic_DNA"/>
</dbReference>
<evidence type="ECO:0000313" key="2">
    <source>
        <dbReference type="EMBL" id="KAF2491434.1"/>
    </source>
</evidence>
<feature type="region of interest" description="Disordered" evidence="1">
    <location>
        <begin position="506"/>
        <end position="539"/>
    </location>
</feature>
<feature type="compositionally biased region" description="Polar residues" evidence="1">
    <location>
        <begin position="512"/>
        <end position="526"/>
    </location>
</feature>
<feature type="region of interest" description="Disordered" evidence="1">
    <location>
        <begin position="394"/>
        <end position="472"/>
    </location>
</feature>
<feature type="compositionally biased region" description="Basic and acidic residues" evidence="1">
    <location>
        <begin position="394"/>
        <end position="406"/>
    </location>
</feature>
<reference evidence="2" key="1">
    <citation type="journal article" date="2020" name="Stud. Mycol.">
        <title>101 Dothideomycetes genomes: a test case for predicting lifestyles and emergence of pathogens.</title>
        <authorList>
            <person name="Haridas S."/>
            <person name="Albert R."/>
            <person name="Binder M."/>
            <person name="Bloem J."/>
            <person name="Labutti K."/>
            <person name="Salamov A."/>
            <person name="Andreopoulos B."/>
            <person name="Baker S."/>
            <person name="Barry K."/>
            <person name="Bills G."/>
            <person name="Bluhm B."/>
            <person name="Cannon C."/>
            <person name="Castanera R."/>
            <person name="Culley D."/>
            <person name="Daum C."/>
            <person name="Ezra D."/>
            <person name="Gonzalez J."/>
            <person name="Henrissat B."/>
            <person name="Kuo A."/>
            <person name="Liang C."/>
            <person name="Lipzen A."/>
            <person name="Lutzoni F."/>
            <person name="Magnuson J."/>
            <person name="Mondo S."/>
            <person name="Nolan M."/>
            <person name="Ohm R."/>
            <person name="Pangilinan J."/>
            <person name="Park H.-J."/>
            <person name="Ramirez L."/>
            <person name="Alfaro M."/>
            <person name="Sun H."/>
            <person name="Tritt A."/>
            <person name="Yoshinaga Y."/>
            <person name="Zwiers L.-H."/>
            <person name="Turgeon B."/>
            <person name="Goodwin S."/>
            <person name="Spatafora J."/>
            <person name="Crous P."/>
            <person name="Grigoriev I."/>
        </authorList>
    </citation>
    <scope>NUCLEOTIDE SEQUENCE</scope>
    <source>
        <strain evidence="2">CBS 269.34</strain>
    </source>
</reference>
<evidence type="ECO:0000313" key="3">
    <source>
        <dbReference type="Proteomes" id="UP000799750"/>
    </source>
</evidence>
<keyword evidence="3" id="KW-1185">Reference proteome</keyword>
<feature type="region of interest" description="Disordered" evidence="1">
    <location>
        <begin position="343"/>
        <end position="375"/>
    </location>
</feature>
<organism evidence="2 3">
    <name type="scientific">Lophium mytilinum</name>
    <dbReference type="NCBI Taxonomy" id="390894"/>
    <lineage>
        <taxon>Eukaryota</taxon>
        <taxon>Fungi</taxon>
        <taxon>Dikarya</taxon>
        <taxon>Ascomycota</taxon>
        <taxon>Pezizomycotina</taxon>
        <taxon>Dothideomycetes</taxon>
        <taxon>Pleosporomycetidae</taxon>
        <taxon>Mytilinidiales</taxon>
        <taxon>Mytilinidiaceae</taxon>
        <taxon>Lophium</taxon>
    </lineage>
</organism>
<feature type="compositionally biased region" description="Polar residues" evidence="1">
    <location>
        <begin position="352"/>
        <end position="367"/>
    </location>
</feature>
<feature type="compositionally biased region" description="Polar residues" evidence="1">
    <location>
        <begin position="25"/>
        <end position="39"/>
    </location>
</feature>
<sequence>MSANVTNHPAASTTSPADGDHVEATGSNNPGSNRGSLLNNAEIKGRISDLTAAYKDEKMVDTPNEAPDDATALTTNRDPRLAPAVQLARALLSHFYPASQGFSLRETNFANMQNNDSGWTIEIKPTRGMDAAFHHFPTECIAGFLVEKTLETEEDVIPDEDAVPDEGATPVEIREARTVVYTAMAVIADDMKTEATWHKTAVVSLGDLMSVDLGVLSGVQSTTCFMLIGTQLQLLTWNGGSKSEHRMMVPYQHYNNVLAKMGSTFNLAVDGKHWEYNLKLLDRIMTDAIKEQVVWTDGSVADGPAGWNAWGAGKPSPVALDDTHRALNLSTLISVYANPTSLTMSEEDRSHNSPLSPNQDTNANDGSQGLLRPSGHATGFEQLYNAVSSIAKHRDESMDRLRRGLEPEPDGPPDLGQDPAAAPPVQRQSLDPPALVSSQESHKRQSQAPDGRRWRVKKTQTQKRAEKNRAFYAQEAIDRGDKLPAIDSREKARLEALKSGLLRYPVPPVPAESSQQPDANDYSFQPSGGLLPVPPGADDFDFQQFDGPLSVSPGANNFDFEQFDGPLTVQPEARSQAPGANEFDFQPFGGLLPVPPGANNFNFQQFDGPLPVQPEAMSQEAGANDLNFQRFGGLLPVSQAANNFNFQQSGGPLPVQTPDRNQAPRDNDLNFQQFGSLLPDRPHLTPLNNASQLASNPNLPPFVFFDDTPGVTVRNQELKDMIEDLERAYRSHEMGTLSEPEIAKARLPHVRTAARILLQYFYPEIAGYFIRDTKFDNDNAITRVLESVLPSEVLGFLVYKDQQQAGKIPRLHTAMAISVDGLKTAKTVLPDEGVLYIANIMDFDFYGAKIRKANAFVLFSGEISICTIGNAGKYGTPWELHTHPNRDVAAYRGRFQAKVRGRAWEKSLNTFEQQMKDVVQEPVLYSDGESSIGHRL</sequence>